<feature type="region of interest" description="Disordered" evidence="5">
    <location>
        <begin position="252"/>
        <end position="322"/>
    </location>
</feature>
<evidence type="ECO:0000256" key="6">
    <source>
        <dbReference type="SAM" id="Phobius"/>
    </source>
</evidence>
<feature type="compositionally biased region" description="Polar residues" evidence="5">
    <location>
        <begin position="299"/>
        <end position="311"/>
    </location>
</feature>
<keyword evidence="1" id="KW-0134">Cell wall</keyword>
<dbReference type="NCBIfam" id="TIGR01168">
    <property type="entry name" value="YSIRK_signal"/>
    <property type="match status" value="1"/>
</dbReference>
<dbReference type="InterPro" id="IPR005877">
    <property type="entry name" value="YSIRK_signal_dom"/>
</dbReference>
<feature type="compositionally biased region" description="Basic and acidic residues" evidence="5">
    <location>
        <begin position="47"/>
        <end position="84"/>
    </location>
</feature>
<keyword evidence="6" id="KW-0472">Membrane</keyword>
<evidence type="ECO:0000256" key="7">
    <source>
        <dbReference type="SAM" id="SignalP"/>
    </source>
</evidence>
<sequence length="358" mass="39154">MKKKQEMKYYLRKSAYGLAAVSVAVLAVGSPVSAQEKATETNVSGKEAPKVSKKPSKEIIEKVLKKAGEETKEKEKEAKEKVENSEESTAMVSELSSTNEETSSEEENNTDEEETDGLESEESEEEKEDDPSESDTEVENVEAINLSEAEGNDSSKPETSEEVTAEEDRQETDRLAEVKTEESAKEGDEDADKKDEVEEKAKKAAELSRVKAEALAKLEALNASRLMKKIVESGKTVEGILSFMKESLPQLEAARASEQAKAPEVTQSPDHLPSEKKAVHNPVQAVKTSESLEQKAENAKTSTNLQNTQIPVQEAKRTQAQLPSTGEDYQAYLVAAAMALIASSGMVAYGSYRKKKQK</sequence>
<evidence type="ECO:0000259" key="8">
    <source>
        <dbReference type="PROSITE" id="PS50847"/>
    </source>
</evidence>
<keyword evidence="4" id="KW-0572">Peptidoglycan-anchor</keyword>
<accession>A0A6L6GAQ1</accession>
<dbReference type="InterPro" id="IPR009063">
    <property type="entry name" value="Ig/albumin-bd_sf"/>
</dbReference>
<evidence type="ECO:0000256" key="2">
    <source>
        <dbReference type="ARBA" id="ARBA00022525"/>
    </source>
</evidence>
<dbReference type="NCBIfam" id="TIGR01167">
    <property type="entry name" value="LPXTG_anchor"/>
    <property type="match status" value="1"/>
</dbReference>
<dbReference type="Proteomes" id="UP000483839">
    <property type="component" value="Unassembled WGS sequence"/>
</dbReference>
<feature type="domain" description="Gram-positive cocci surface proteins LPxTG" evidence="8">
    <location>
        <begin position="322"/>
        <end position="358"/>
    </location>
</feature>
<gene>
    <name evidence="9" type="ORF">GKS16_09675</name>
</gene>
<reference evidence="9 10" key="1">
    <citation type="submission" date="2019-11" db="EMBL/GenBank/DDBJ databases">
        <title>Streptococcus uberis isolated from clinical mastitis cases on a southeastern Queensland dairy.</title>
        <authorList>
            <person name="Workentine M.L."/>
            <person name="Price R."/>
            <person name="Olchowy T."/>
        </authorList>
    </citation>
    <scope>NUCLEOTIDE SEQUENCE [LARGE SCALE GENOMIC DNA]</scope>
    <source>
        <strain evidence="9 10">OLC4459-A17</strain>
    </source>
</reference>
<feature type="compositionally biased region" description="Acidic residues" evidence="5">
    <location>
        <begin position="102"/>
        <end position="140"/>
    </location>
</feature>
<dbReference type="AlphaFoldDB" id="A0A6L6GAQ1"/>
<protein>
    <submittedName>
        <fullName evidence="9">YSIRK-type signal peptide-containing protein</fullName>
    </submittedName>
</protein>
<comment type="caution">
    <text evidence="9">The sequence shown here is derived from an EMBL/GenBank/DDBJ whole genome shotgun (WGS) entry which is preliminary data.</text>
</comment>
<dbReference type="SUPFAM" id="SSF46997">
    <property type="entry name" value="Bacterial immunoglobulin/albumin-binding domains"/>
    <property type="match status" value="1"/>
</dbReference>
<evidence type="ECO:0000313" key="10">
    <source>
        <dbReference type="Proteomes" id="UP000483839"/>
    </source>
</evidence>
<evidence type="ECO:0000256" key="1">
    <source>
        <dbReference type="ARBA" id="ARBA00022512"/>
    </source>
</evidence>
<proteinExistence type="predicted"/>
<keyword evidence="6" id="KW-1133">Transmembrane helix</keyword>
<dbReference type="Gene3D" id="1.10.8.40">
    <property type="entry name" value="Albumin-binding domain"/>
    <property type="match status" value="1"/>
</dbReference>
<dbReference type="EMBL" id="WLXI01000064">
    <property type="protein sequence ID" value="MTD02534.1"/>
    <property type="molecule type" value="Genomic_DNA"/>
</dbReference>
<feature type="chain" id="PRO_5043669192" evidence="7">
    <location>
        <begin position="35"/>
        <end position="358"/>
    </location>
</feature>
<dbReference type="InterPro" id="IPR019931">
    <property type="entry name" value="LPXTG_anchor"/>
</dbReference>
<feature type="compositionally biased region" description="Acidic residues" evidence="5">
    <location>
        <begin position="160"/>
        <end position="170"/>
    </location>
</feature>
<dbReference type="Pfam" id="PF00746">
    <property type="entry name" value="Gram_pos_anchor"/>
    <property type="match status" value="1"/>
</dbReference>
<evidence type="ECO:0000313" key="9">
    <source>
        <dbReference type="EMBL" id="MTD02534.1"/>
    </source>
</evidence>
<evidence type="ECO:0000256" key="4">
    <source>
        <dbReference type="ARBA" id="ARBA00023088"/>
    </source>
</evidence>
<evidence type="ECO:0000256" key="3">
    <source>
        <dbReference type="ARBA" id="ARBA00022729"/>
    </source>
</evidence>
<feature type="region of interest" description="Disordered" evidence="5">
    <location>
        <begin position="32"/>
        <end position="210"/>
    </location>
</feature>
<keyword evidence="2" id="KW-0964">Secreted</keyword>
<feature type="transmembrane region" description="Helical" evidence="6">
    <location>
        <begin position="329"/>
        <end position="352"/>
    </location>
</feature>
<feature type="compositionally biased region" description="Basic and acidic residues" evidence="5">
    <location>
        <begin position="171"/>
        <end position="210"/>
    </location>
</feature>
<dbReference type="PROSITE" id="PS50847">
    <property type="entry name" value="GRAM_POS_ANCHORING"/>
    <property type="match status" value="1"/>
</dbReference>
<keyword evidence="3 7" id="KW-0732">Signal</keyword>
<organism evidence="9 10">
    <name type="scientific">Streptococcus uberis</name>
    <dbReference type="NCBI Taxonomy" id="1349"/>
    <lineage>
        <taxon>Bacteria</taxon>
        <taxon>Bacillati</taxon>
        <taxon>Bacillota</taxon>
        <taxon>Bacilli</taxon>
        <taxon>Lactobacillales</taxon>
        <taxon>Streptococcaceae</taxon>
        <taxon>Streptococcus</taxon>
    </lineage>
</organism>
<evidence type="ECO:0000256" key="5">
    <source>
        <dbReference type="SAM" id="MobiDB-lite"/>
    </source>
</evidence>
<keyword evidence="6" id="KW-0812">Transmembrane</keyword>
<dbReference type="RefSeq" id="WP_154617770.1">
    <property type="nucleotide sequence ID" value="NZ_JADFAY010000003.1"/>
</dbReference>
<name>A0A6L6GAQ1_STRUB</name>
<feature type="signal peptide" evidence="7">
    <location>
        <begin position="1"/>
        <end position="34"/>
    </location>
</feature>